<keyword evidence="2" id="KW-1185">Reference proteome</keyword>
<dbReference type="InterPro" id="IPR029063">
    <property type="entry name" value="SAM-dependent_MTases_sf"/>
</dbReference>
<comment type="caution">
    <text evidence="1">The sequence shown here is derived from an EMBL/GenBank/DDBJ whole genome shotgun (WGS) entry which is preliminary data.</text>
</comment>
<evidence type="ECO:0000313" key="1">
    <source>
        <dbReference type="EMBL" id="MDT7041969.1"/>
    </source>
</evidence>
<protein>
    <recommendedName>
        <fullName evidence="3">FkbM family methyltransferase</fullName>
    </recommendedName>
</protein>
<evidence type="ECO:0000313" key="2">
    <source>
        <dbReference type="Proteomes" id="UP001250932"/>
    </source>
</evidence>
<reference evidence="1 2" key="1">
    <citation type="journal article" date="2023" name="ISME J.">
        <title>Cultivation and genomic characterization of novel and ubiquitous marine nitrite-oxidizing bacteria from the Nitrospirales.</title>
        <authorList>
            <person name="Mueller A.J."/>
            <person name="Daebeler A."/>
            <person name="Herbold C.W."/>
            <person name="Kirkegaard R.H."/>
            <person name="Daims H."/>
        </authorList>
    </citation>
    <scope>NUCLEOTIDE SEQUENCE [LARGE SCALE GENOMIC DNA]</scope>
    <source>
        <strain evidence="1 2">EB</strain>
    </source>
</reference>
<organism evidence="1 2">
    <name type="scientific">Candidatus Nitronereus thalassa</name>
    <dbReference type="NCBI Taxonomy" id="3020898"/>
    <lineage>
        <taxon>Bacteria</taxon>
        <taxon>Pseudomonadati</taxon>
        <taxon>Nitrospirota</taxon>
        <taxon>Nitrospiria</taxon>
        <taxon>Nitrospirales</taxon>
        <taxon>Nitrospiraceae</taxon>
        <taxon>Candidatus Nitronereus</taxon>
    </lineage>
</organism>
<dbReference type="Proteomes" id="UP001250932">
    <property type="component" value="Unassembled WGS sequence"/>
</dbReference>
<evidence type="ECO:0008006" key="3">
    <source>
        <dbReference type="Google" id="ProtNLM"/>
    </source>
</evidence>
<dbReference type="RefSeq" id="WP_313832317.1">
    <property type="nucleotide sequence ID" value="NZ_JAQOUE010000001.1"/>
</dbReference>
<dbReference type="Gene3D" id="3.40.50.150">
    <property type="entry name" value="Vaccinia Virus protein VP39"/>
    <property type="match status" value="1"/>
</dbReference>
<dbReference type="SUPFAM" id="SSF53335">
    <property type="entry name" value="S-adenosyl-L-methionine-dependent methyltransferases"/>
    <property type="match status" value="1"/>
</dbReference>
<dbReference type="EMBL" id="JAQOUE010000001">
    <property type="protein sequence ID" value="MDT7041969.1"/>
    <property type="molecule type" value="Genomic_DNA"/>
</dbReference>
<proteinExistence type="predicted"/>
<gene>
    <name evidence="1" type="ORF">PPG34_06360</name>
</gene>
<name>A0ABU3K6B9_9BACT</name>
<sequence>MNPTLKEIIKKTFPTGSRNLRAYNYLIRDKNSYLHTSGWMDSLHDWAPQDVVGDPVPWMNYPIIKFLKDRLKTDIHLFEYGSGFSTSFYAKLVHSVTSVEYDEAWFKVVEGQLPNNAKLIYRKQDIDGEYCRAISLSNQKYDVIIVDGFDRVNCVKQSVPYLSERGVILLDDSQREEYEEAYAFLKQKGLRFIEFEGLKATGNLLDRSTIFYRDRNCFDI</sequence>
<accession>A0ABU3K6B9</accession>